<organism evidence="1 2">
    <name type="scientific">Botryobasidium botryosum (strain FD-172 SS1)</name>
    <dbReference type="NCBI Taxonomy" id="930990"/>
    <lineage>
        <taxon>Eukaryota</taxon>
        <taxon>Fungi</taxon>
        <taxon>Dikarya</taxon>
        <taxon>Basidiomycota</taxon>
        <taxon>Agaricomycotina</taxon>
        <taxon>Agaricomycetes</taxon>
        <taxon>Cantharellales</taxon>
        <taxon>Botryobasidiaceae</taxon>
        <taxon>Botryobasidium</taxon>
    </lineage>
</organism>
<accession>A0A067M429</accession>
<evidence type="ECO:0000313" key="2">
    <source>
        <dbReference type="Proteomes" id="UP000027195"/>
    </source>
</evidence>
<reference evidence="2" key="1">
    <citation type="journal article" date="2014" name="Proc. Natl. Acad. Sci. U.S.A.">
        <title>Extensive sampling of basidiomycete genomes demonstrates inadequacy of the white-rot/brown-rot paradigm for wood decay fungi.</title>
        <authorList>
            <person name="Riley R."/>
            <person name="Salamov A.A."/>
            <person name="Brown D.W."/>
            <person name="Nagy L.G."/>
            <person name="Floudas D."/>
            <person name="Held B.W."/>
            <person name="Levasseur A."/>
            <person name="Lombard V."/>
            <person name="Morin E."/>
            <person name="Otillar R."/>
            <person name="Lindquist E.A."/>
            <person name="Sun H."/>
            <person name="LaButti K.M."/>
            <person name="Schmutz J."/>
            <person name="Jabbour D."/>
            <person name="Luo H."/>
            <person name="Baker S.E."/>
            <person name="Pisabarro A.G."/>
            <person name="Walton J.D."/>
            <person name="Blanchette R.A."/>
            <person name="Henrissat B."/>
            <person name="Martin F."/>
            <person name="Cullen D."/>
            <person name="Hibbett D.S."/>
            <person name="Grigoriev I.V."/>
        </authorList>
    </citation>
    <scope>NUCLEOTIDE SEQUENCE [LARGE SCALE GENOMIC DNA]</scope>
    <source>
        <strain evidence="2">FD-172 SS1</strain>
    </source>
</reference>
<name>A0A067M429_BOTB1</name>
<dbReference type="AlphaFoldDB" id="A0A067M429"/>
<dbReference type="Proteomes" id="UP000027195">
    <property type="component" value="Unassembled WGS sequence"/>
</dbReference>
<gene>
    <name evidence="1" type="ORF">BOTBODRAFT_191086</name>
</gene>
<dbReference type="EMBL" id="KL198078">
    <property type="protein sequence ID" value="KDQ09460.1"/>
    <property type="molecule type" value="Genomic_DNA"/>
</dbReference>
<protein>
    <submittedName>
        <fullName evidence="1">Uncharacterized protein</fullName>
    </submittedName>
</protein>
<keyword evidence="2" id="KW-1185">Reference proteome</keyword>
<evidence type="ECO:0000313" key="1">
    <source>
        <dbReference type="EMBL" id="KDQ09460.1"/>
    </source>
</evidence>
<dbReference type="HOGENOM" id="CLU_039742_1_0_1"/>
<dbReference type="InParanoid" id="A0A067M429"/>
<sequence>MPLPSLSHDILSYICSLFKTRRSLLNLALTCRTLHSIVIPTLLYERLDFPRHLDHCASFEGFQSFVDLICAADSTVADAIPHIEILDIKHLQSFWTQSIPLMRNLCNIDIPRCYTTLKWLSHMPHLHTLLLHVKFARDIGVPLQRAVIYALDDYIQLNPYLPPDNRSVKLEYGIKCTIDPLRQLEELATVCRKVVYLVVDCELDPRPEDAFQLLSNSSVECLSFSWPFGGSSTHHKDRHSRMEGFAARAFQLMSAFGSSHCVRYIYNRVIYWRRTVGVDGILPEFSEVSDEEGPDYPDYHGWRWRDQPEYTTKLDEDA</sequence>
<proteinExistence type="predicted"/>